<dbReference type="PANTHER" id="PTHR30024:SF21">
    <property type="entry name" value="ABC TRANSPORTER SUBSTRATE-BINDING PROTEIN"/>
    <property type="match status" value="1"/>
</dbReference>
<evidence type="ECO:0000259" key="2">
    <source>
        <dbReference type="Pfam" id="PF09084"/>
    </source>
</evidence>
<dbReference type="Pfam" id="PF09084">
    <property type="entry name" value="NMT1"/>
    <property type="match status" value="1"/>
</dbReference>
<proteinExistence type="predicted"/>
<dbReference type="Gene3D" id="3.40.190.10">
    <property type="entry name" value="Periplasmic binding protein-like II"/>
    <property type="match status" value="2"/>
</dbReference>
<comment type="caution">
    <text evidence="3">The sequence shown here is derived from an EMBL/GenBank/DDBJ whole genome shotgun (WGS) entry which is preliminary data.</text>
</comment>
<feature type="domain" description="SsuA/THI5-like" evidence="2">
    <location>
        <begin position="89"/>
        <end position="260"/>
    </location>
</feature>
<dbReference type="SUPFAM" id="SSF53850">
    <property type="entry name" value="Periplasmic binding protein-like II"/>
    <property type="match status" value="1"/>
</dbReference>
<dbReference type="EMBL" id="JAFCLK010000002">
    <property type="protein sequence ID" value="MBR1134560.1"/>
    <property type="molecule type" value="Genomic_DNA"/>
</dbReference>
<dbReference type="PANTHER" id="PTHR30024">
    <property type="entry name" value="ALIPHATIC SULFONATES-BINDING PROTEIN-RELATED"/>
    <property type="match status" value="1"/>
</dbReference>
<evidence type="ECO:0000313" key="4">
    <source>
        <dbReference type="Proteomes" id="UP001314635"/>
    </source>
</evidence>
<accession>A0ABS5G015</accession>
<keyword evidence="4" id="KW-1185">Reference proteome</keyword>
<dbReference type="Proteomes" id="UP001314635">
    <property type="component" value="Unassembled WGS sequence"/>
</dbReference>
<gene>
    <name evidence="3" type="ORF">JQ619_02135</name>
</gene>
<reference evidence="4" key="1">
    <citation type="journal article" date="2021" name="ISME J.">
        <title>Evolutionary origin and ecological implication of a unique nif island in free-living Bradyrhizobium lineages.</title>
        <authorList>
            <person name="Tao J."/>
        </authorList>
    </citation>
    <scope>NUCLEOTIDE SEQUENCE [LARGE SCALE GENOMIC DNA]</scope>
    <source>
        <strain evidence="4">SZCCT0094</strain>
    </source>
</reference>
<organism evidence="3 4">
    <name type="scientific">Bradyrhizobium denitrificans</name>
    <dbReference type="NCBI Taxonomy" id="2734912"/>
    <lineage>
        <taxon>Bacteria</taxon>
        <taxon>Pseudomonadati</taxon>
        <taxon>Pseudomonadota</taxon>
        <taxon>Alphaproteobacteria</taxon>
        <taxon>Hyphomicrobiales</taxon>
        <taxon>Nitrobacteraceae</taxon>
        <taxon>Bradyrhizobium</taxon>
    </lineage>
</organism>
<evidence type="ECO:0000256" key="1">
    <source>
        <dbReference type="SAM" id="SignalP"/>
    </source>
</evidence>
<evidence type="ECO:0000313" key="3">
    <source>
        <dbReference type="EMBL" id="MBR1134560.1"/>
    </source>
</evidence>
<feature type="signal peptide" evidence="1">
    <location>
        <begin position="1"/>
        <end position="30"/>
    </location>
</feature>
<dbReference type="InterPro" id="IPR015168">
    <property type="entry name" value="SsuA/THI5"/>
</dbReference>
<keyword evidence="1" id="KW-0732">Signal</keyword>
<feature type="chain" id="PRO_5047526949" evidence="1">
    <location>
        <begin position="31"/>
        <end position="364"/>
    </location>
</feature>
<sequence>MRDMMSTRKQFSIGLAAALALGLLSLAEAAAEPLTVRIGFASVGADNRQFSGGSSAAIAHAERYVEQELRDLPDVKIEWSFFKGAGPAVNEAFANNQLDFALQGDLPQIIGRANGLKTKILLASGAHAPIYLAVPKDSPIRKVADLKGRKVSIFRGTNNHLAAVKVLAGYGLQEKDVQVINMDTATTNAALTLRDIDAAFGNFPLASLVEKNIADIIYTTKGDNPAYERHSTLIGQESFITTHPDVTQKIVSAIVRAARWSSDEANREAFFEISARSGFPAAGYRFDFKDQELKYRNTPIIDASIIESYRVQARQAKEFGLLRRNVEIDGWFDRSFLDKALKEQGLVGYWTEFGADGKPVAAGQ</sequence>
<name>A0ABS5G015_9BRAD</name>
<protein>
    <submittedName>
        <fullName evidence="3">ABC transporter substrate-binding protein</fullName>
    </submittedName>
</protein>